<dbReference type="Proteomes" id="UP000194137">
    <property type="component" value="Chromosome"/>
</dbReference>
<reference evidence="1 2" key="1">
    <citation type="submission" date="2017-05" db="EMBL/GenBank/DDBJ databases">
        <title>Full genome sequence of Pseudorhodoplanes sinuspersici.</title>
        <authorList>
            <person name="Dastgheib S.M.M."/>
            <person name="Shavandi M."/>
            <person name="Tirandaz H."/>
        </authorList>
    </citation>
    <scope>NUCLEOTIDE SEQUENCE [LARGE SCALE GENOMIC DNA]</scope>
    <source>
        <strain evidence="1 2">RIPI110</strain>
    </source>
</reference>
<proteinExistence type="predicted"/>
<evidence type="ECO:0000313" key="1">
    <source>
        <dbReference type="EMBL" id="ARQ00325.1"/>
    </source>
</evidence>
<dbReference type="RefSeq" id="WP_086088720.1">
    <property type="nucleotide sequence ID" value="NZ_CP021112.1"/>
</dbReference>
<gene>
    <name evidence="1" type="ORF">CAK95_15510</name>
</gene>
<organism evidence="1 2">
    <name type="scientific">Pseudorhodoplanes sinuspersici</name>
    <dbReference type="NCBI Taxonomy" id="1235591"/>
    <lineage>
        <taxon>Bacteria</taxon>
        <taxon>Pseudomonadati</taxon>
        <taxon>Pseudomonadota</taxon>
        <taxon>Alphaproteobacteria</taxon>
        <taxon>Hyphomicrobiales</taxon>
        <taxon>Pseudorhodoplanes</taxon>
    </lineage>
</organism>
<dbReference type="EMBL" id="CP021112">
    <property type="protein sequence ID" value="ARQ00325.1"/>
    <property type="molecule type" value="Genomic_DNA"/>
</dbReference>
<dbReference type="OrthoDB" id="8162912at2"/>
<dbReference type="KEGG" id="psin:CAK95_15510"/>
<sequence>MSKVDTLATLDRRIAVARANLNLLIEQAAAATGSTNEERLADRIAQETEAIERLEKEREAFEKSS</sequence>
<protein>
    <submittedName>
        <fullName evidence="1">Uncharacterized protein</fullName>
    </submittedName>
</protein>
<dbReference type="STRING" id="1235591.CAK95_15510"/>
<keyword evidence="2" id="KW-1185">Reference proteome</keyword>
<name>A0A1W6ZU87_9HYPH</name>
<dbReference type="AlphaFoldDB" id="A0A1W6ZU87"/>
<evidence type="ECO:0000313" key="2">
    <source>
        <dbReference type="Proteomes" id="UP000194137"/>
    </source>
</evidence>
<accession>A0A1W6ZU87</accession>